<keyword evidence="1" id="KW-0472">Membrane</keyword>
<organism evidence="2 3">
    <name type="scientific">Myceligenerans pegani</name>
    <dbReference type="NCBI Taxonomy" id="2776917"/>
    <lineage>
        <taxon>Bacteria</taxon>
        <taxon>Bacillati</taxon>
        <taxon>Actinomycetota</taxon>
        <taxon>Actinomycetes</taxon>
        <taxon>Micrococcales</taxon>
        <taxon>Promicromonosporaceae</taxon>
        <taxon>Myceligenerans</taxon>
    </lineage>
</organism>
<dbReference type="RefSeq" id="WP_192862646.1">
    <property type="nucleotide sequence ID" value="NZ_JADAQT010000078.1"/>
</dbReference>
<keyword evidence="1" id="KW-1133">Transmembrane helix</keyword>
<dbReference type="Proteomes" id="UP000625527">
    <property type="component" value="Unassembled WGS sequence"/>
</dbReference>
<dbReference type="Pfam" id="PF04854">
    <property type="entry name" value="DUF624"/>
    <property type="match status" value="1"/>
</dbReference>
<keyword evidence="1" id="KW-0812">Transmembrane</keyword>
<dbReference type="EMBL" id="JADAQT010000078">
    <property type="protein sequence ID" value="MBE1876079.1"/>
    <property type="molecule type" value="Genomic_DNA"/>
</dbReference>
<sequence>MSGIFHADSPLLRFLTRVADLMILNVVFLATSLPVVTLGASLTALNYTAMRIAADAHESVTGDYLRSFRENFRQATLLGLAVGFLGLVPAAWYVAVEVLDVSVVVRFVLQATCYLMAFRVVLVALYAFPYLAKFENTVPEVLNNARKMSIRHLFASLAILLVTTLPVVVTVFYPAATAYGLAWFLIGFAGIAFVNARVFTSVFGTYIPPADAESAAAAAPAAADPVESAGTT</sequence>
<keyword evidence="3" id="KW-1185">Reference proteome</keyword>
<proteinExistence type="predicted"/>
<feature type="transmembrane region" description="Helical" evidence="1">
    <location>
        <begin position="22"/>
        <end position="45"/>
    </location>
</feature>
<evidence type="ECO:0000256" key="1">
    <source>
        <dbReference type="SAM" id="Phobius"/>
    </source>
</evidence>
<reference evidence="2 3" key="1">
    <citation type="submission" date="2020-10" db="EMBL/GenBank/DDBJ databases">
        <title>Myceligenerans pegani sp. nov., an endophytic actinomycete isolated from Peganum harmala L. in Xinjiang, China.</title>
        <authorList>
            <person name="Xin L."/>
        </authorList>
    </citation>
    <scope>NUCLEOTIDE SEQUENCE [LARGE SCALE GENOMIC DNA]</scope>
    <source>
        <strain evidence="2 3">TRM65318</strain>
    </source>
</reference>
<name>A0ABR9MXG6_9MICO</name>
<protein>
    <submittedName>
        <fullName evidence="2">YesL family protein</fullName>
    </submittedName>
</protein>
<dbReference type="InterPro" id="IPR006938">
    <property type="entry name" value="DUF624"/>
</dbReference>
<evidence type="ECO:0000313" key="2">
    <source>
        <dbReference type="EMBL" id="MBE1876079.1"/>
    </source>
</evidence>
<feature type="transmembrane region" description="Helical" evidence="1">
    <location>
        <begin position="107"/>
        <end position="132"/>
    </location>
</feature>
<evidence type="ECO:0000313" key="3">
    <source>
        <dbReference type="Proteomes" id="UP000625527"/>
    </source>
</evidence>
<feature type="transmembrane region" description="Helical" evidence="1">
    <location>
        <begin position="153"/>
        <end position="175"/>
    </location>
</feature>
<feature type="transmembrane region" description="Helical" evidence="1">
    <location>
        <begin position="181"/>
        <end position="199"/>
    </location>
</feature>
<gene>
    <name evidence="2" type="ORF">IHE71_10210</name>
</gene>
<feature type="transmembrane region" description="Helical" evidence="1">
    <location>
        <begin position="75"/>
        <end position="95"/>
    </location>
</feature>
<accession>A0ABR9MXG6</accession>
<comment type="caution">
    <text evidence="2">The sequence shown here is derived from an EMBL/GenBank/DDBJ whole genome shotgun (WGS) entry which is preliminary data.</text>
</comment>